<gene>
    <name evidence="2" type="ORF">HINF_LOCUS32156</name>
    <name evidence="3" type="ORF">HINF_LOCUS52471</name>
</gene>
<evidence type="ECO:0000313" key="3">
    <source>
        <dbReference type="EMBL" id="CAL6066560.1"/>
    </source>
</evidence>
<organism evidence="2">
    <name type="scientific">Hexamita inflata</name>
    <dbReference type="NCBI Taxonomy" id="28002"/>
    <lineage>
        <taxon>Eukaryota</taxon>
        <taxon>Metamonada</taxon>
        <taxon>Diplomonadida</taxon>
        <taxon>Hexamitidae</taxon>
        <taxon>Hexamitinae</taxon>
        <taxon>Hexamita</taxon>
    </lineage>
</organism>
<evidence type="ECO:0000313" key="2">
    <source>
        <dbReference type="EMBL" id="CAI9944511.1"/>
    </source>
</evidence>
<sequence>MNISNRMQQMTDLRQQKQKEEEQRKHELSLKQQHGFQKQRADNLQELSQQLIQQQQILIEQTSNMKKQLQERDQVIYELQQQFQNHHEHLKSYDEIIQSYKEELAKAKATLQPKQQFASTSTQTEEQYNRQGYSDYEKKTSVLRYIRLGPTRYEQERDMQLKRDKVVLPCLRSVQYYRKEILAKMNYYDANIGFSFNPAKDLSNIPIWKQANNIAADKKLMFVFKLMLFMLINKFIEIKGNFIM</sequence>
<dbReference type="EMBL" id="CAXDID020000262">
    <property type="protein sequence ID" value="CAL6066560.1"/>
    <property type="molecule type" value="Genomic_DNA"/>
</dbReference>
<dbReference type="AlphaFoldDB" id="A0AA86PTH3"/>
<evidence type="ECO:0000313" key="4">
    <source>
        <dbReference type="Proteomes" id="UP001642409"/>
    </source>
</evidence>
<comment type="caution">
    <text evidence="2">The sequence shown here is derived from an EMBL/GenBank/DDBJ whole genome shotgun (WGS) entry which is preliminary data.</text>
</comment>
<reference evidence="3 4" key="2">
    <citation type="submission" date="2024-07" db="EMBL/GenBank/DDBJ databases">
        <authorList>
            <person name="Akdeniz Z."/>
        </authorList>
    </citation>
    <scope>NUCLEOTIDE SEQUENCE [LARGE SCALE GENOMIC DNA]</scope>
</reference>
<dbReference type="Proteomes" id="UP001642409">
    <property type="component" value="Unassembled WGS sequence"/>
</dbReference>
<proteinExistence type="predicted"/>
<feature type="compositionally biased region" description="Basic and acidic residues" evidence="1">
    <location>
        <begin position="14"/>
        <end position="29"/>
    </location>
</feature>
<protein>
    <submittedName>
        <fullName evidence="3">Hypothetical_protein</fullName>
    </submittedName>
</protein>
<feature type="region of interest" description="Disordered" evidence="1">
    <location>
        <begin position="1"/>
        <end position="40"/>
    </location>
</feature>
<reference evidence="2" key="1">
    <citation type="submission" date="2023-06" db="EMBL/GenBank/DDBJ databases">
        <authorList>
            <person name="Kurt Z."/>
        </authorList>
    </citation>
    <scope>NUCLEOTIDE SEQUENCE</scope>
</reference>
<feature type="compositionally biased region" description="Polar residues" evidence="1">
    <location>
        <begin position="1"/>
        <end position="13"/>
    </location>
</feature>
<dbReference type="EMBL" id="CATOUU010000728">
    <property type="protein sequence ID" value="CAI9944511.1"/>
    <property type="molecule type" value="Genomic_DNA"/>
</dbReference>
<keyword evidence="4" id="KW-1185">Reference proteome</keyword>
<name>A0AA86PTH3_9EUKA</name>
<evidence type="ECO:0000256" key="1">
    <source>
        <dbReference type="SAM" id="MobiDB-lite"/>
    </source>
</evidence>
<accession>A0AA86PTH3</accession>